<feature type="domain" description="VOC" evidence="1">
    <location>
        <begin position="4"/>
        <end position="121"/>
    </location>
</feature>
<dbReference type="InterPro" id="IPR004360">
    <property type="entry name" value="Glyas_Fos-R_dOase_dom"/>
</dbReference>
<proteinExistence type="predicted"/>
<protein>
    <submittedName>
        <fullName evidence="2">VOC family protein</fullName>
    </submittedName>
</protein>
<dbReference type="Pfam" id="PF00903">
    <property type="entry name" value="Glyoxalase"/>
    <property type="match status" value="1"/>
</dbReference>
<comment type="caution">
    <text evidence="2">The sequence shown here is derived from an EMBL/GenBank/DDBJ whole genome shotgun (WGS) entry which is preliminary data.</text>
</comment>
<dbReference type="InterPro" id="IPR029068">
    <property type="entry name" value="Glyas_Bleomycin-R_OHBP_Dase"/>
</dbReference>
<dbReference type="RefSeq" id="WP_302110520.1">
    <property type="nucleotide sequence ID" value="NZ_JAUKTR010000005.1"/>
</dbReference>
<dbReference type="SUPFAM" id="SSF54593">
    <property type="entry name" value="Glyoxalase/Bleomycin resistance protein/Dihydroxybiphenyl dioxygenase"/>
    <property type="match status" value="1"/>
</dbReference>
<organism evidence="2 3">
    <name type="scientific">Peiella sedimenti</name>
    <dbReference type="NCBI Taxonomy" id="3061083"/>
    <lineage>
        <taxon>Bacteria</taxon>
        <taxon>Pseudomonadati</taxon>
        <taxon>Pseudomonadota</taxon>
        <taxon>Alphaproteobacteria</taxon>
        <taxon>Caulobacterales</taxon>
        <taxon>Caulobacteraceae</taxon>
        <taxon>Peiella</taxon>
    </lineage>
</organism>
<evidence type="ECO:0000259" key="1">
    <source>
        <dbReference type="PROSITE" id="PS51819"/>
    </source>
</evidence>
<dbReference type="InterPro" id="IPR037523">
    <property type="entry name" value="VOC_core"/>
</dbReference>
<accession>A0ABT8SPL7</accession>
<dbReference type="EMBL" id="JAUKTR010000005">
    <property type="protein sequence ID" value="MDO1560090.1"/>
    <property type="molecule type" value="Genomic_DNA"/>
</dbReference>
<dbReference type="PANTHER" id="PTHR36437">
    <property type="entry name" value="GLYOXALASE/BLEOMYCIN RESISTANCE PROTEIN/DIOXYGENASE"/>
    <property type="match status" value="1"/>
</dbReference>
<sequence length="121" mass="13729">MINRLKFASIPTHDQDAALRFWVDKVGFRVITDQPMGGGKRWIELGIGNAETRIVLFTPEGHEDRVGSFFNGSFACDDVEHTWRKLSERGVEFEGPPQKQPWGTFATFRDPDGNTFVLSSR</sequence>
<dbReference type="Gene3D" id="3.10.180.10">
    <property type="entry name" value="2,3-Dihydroxybiphenyl 1,2-Dioxygenase, domain 1"/>
    <property type="match status" value="1"/>
</dbReference>
<reference evidence="2" key="1">
    <citation type="submission" date="2023-07" db="EMBL/GenBank/DDBJ databases">
        <title>Brevundimonas soil sp. nov., isolated from the soil of chemical plant.</title>
        <authorList>
            <person name="Wu N."/>
        </authorList>
    </citation>
    <scope>NUCLEOTIDE SEQUENCE</scope>
    <source>
        <strain evidence="2">XZ-24</strain>
    </source>
</reference>
<dbReference type="Proteomes" id="UP001169063">
    <property type="component" value="Unassembled WGS sequence"/>
</dbReference>
<gene>
    <name evidence="2" type="ORF">Q0812_11690</name>
</gene>
<evidence type="ECO:0000313" key="3">
    <source>
        <dbReference type="Proteomes" id="UP001169063"/>
    </source>
</evidence>
<dbReference type="PANTHER" id="PTHR36437:SF2">
    <property type="entry name" value="GLYOXALASE_BLEOMYCIN RESISTANCE PROTEIN_DIOXYGENASE"/>
    <property type="match status" value="1"/>
</dbReference>
<name>A0ABT8SPL7_9CAUL</name>
<keyword evidence="3" id="KW-1185">Reference proteome</keyword>
<dbReference type="PROSITE" id="PS51819">
    <property type="entry name" value="VOC"/>
    <property type="match status" value="1"/>
</dbReference>
<evidence type="ECO:0000313" key="2">
    <source>
        <dbReference type="EMBL" id="MDO1560090.1"/>
    </source>
</evidence>